<evidence type="ECO:0000313" key="2">
    <source>
        <dbReference type="EMBL" id="QDU85975.1"/>
    </source>
</evidence>
<keyword evidence="3" id="KW-1185">Reference proteome</keyword>
<proteinExistence type="predicted"/>
<gene>
    <name evidence="2" type="ORF">Pla163_31220</name>
</gene>
<dbReference type="Gene3D" id="3.40.50.150">
    <property type="entry name" value="Vaccinia Virus protein VP39"/>
    <property type="match status" value="1"/>
</dbReference>
<dbReference type="EMBL" id="CP036290">
    <property type="protein sequence ID" value="QDU85975.1"/>
    <property type="molecule type" value="Genomic_DNA"/>
</dbReference>
<dbReference type="RefSeq" id="WP_145190349.1">
    <property type="nucleotide sequence ID" value="NZ_CP036290.1"/>
</dbReference>
<dbReference type="CDD" id="cd02440">
    <property type="entry name" value="AdoMet_MTases"/>
    <property type="match status" value="1"/>
</dbReference>
<organism evidence="2 3">
    <name type="scientific">Rohdeia mirabilis</name>
    <dbReference type="NCBI Taxonomy" id="2528008"/>
    <lineage>
        <taxon>Bacteria</taxon>
        <taxon>Pseudomonadati</taxon>
        <taxon>Planctomycetota</taxon>
        <taxon>Planctomycetia</taxon>
        <taxon>Planctomycetia incertae sedis</taxon>
        <taxon>Rohdeia</taxon>
    </lineage>
</organism>
<dbReference type="OrthoDB" id="3896938at2"/>
<feature type="domain" description="Methyltransferase type 11" evidence="1">
    <location>
        <begin position="154"/>
        <end position="201"/>
    </location>
</feature>
<dbReference type="SUPFAM" id="SSF53335">
    <property type="entry name" value="S-adenosyl-L-methionine-dependent methyltransferases"/>
    <property type="match status" value="1"/>
</dbReference>
<dbReference type="InterPro" id="IPR013216">
    <property type="entry name" value="Methyltransf_11"/>
</dbReference>
<dbReference type="AlphaFoldDB" id="A0A518D3E8"/>
<name>A0A518D3E8_9BACT</name>
<dbReference type="Proteomes" id="UP000319342">
    <property type="component" value="Chromosome"/>
</dbReference>
<dbReference type="InterPro" id="IPR029063">
    <property type="entry name" value="SAM-dependent_MTases_sf"/>
</dbReference>
<sequence length="276" mass="30254">MVPRWPSPTKALRELSRGARMVKVGGAGAGWRFLREEVLGNGWLRLTEGGGGDPESARVVCNLCGWAGSRFASHVAPGYLDKNAFCPRCKAYARHRGCAWLLAERLGDELDAVATRGGRRLLFAPEAGLRNLLESRVGALEGVDIDGGRAGVDIVADAQDLPLADGSVELVVSFHVLEHVPDDARALAEIARVLTPTGRLLLCAPMTFEREATQEFGEARADLNDHWREYGTDLRERLLAAGLDGPSYRFSHELPADEFRRLALVDEELFWVGRRA</sequence>
<reference evidence="2 3" key="1">
    <citation type="submission" date="2019-02" db="EMBL/GenBank/DDBJ databases">
        <title>Deep-cultivation of Planctomycetes and their phenomic and genomic characterization uncovers novel biology.</title>
        <authorList>
            <person name="Wiegand S."/>
            <person name="Jogler M."/>
            <person name="Boedeker C."/>
            <person name="Pinto D."/>
            <person name="Vollmers J."/>
            <person name="Rivas-Marin E."/>
            <person name="Kohn T."/>
            <person name="Peeters S.H."/>
            <person name="Heuer A."/>
            <person name="Rast P."/>
            <person name="Oberbeckmann S."/>
            <person name="Bunk B."/>
            <person name="Jeske O."/>
            <person name="Meyerdierks A."/>
            <person name="Storesund J.E."/>
            <person name="Kallscheuer N."/>
            <person name="Luecker S."/>
            <person name="Lage O.M."/>
            <person name="Pohl T."/>
            <person name="Merkel B.J."/>
            <person name="Hornburger P."/>
            <person name="Mueller R.-W."/>
            <person name="Bruemmer F."/>
            <person name="Labrenz M."/>
            <person name="Spormann A.M."/>
            <person name="Op den Camp H."/>
            <person name="Overmann J."/>
            <person name="Amann R."/>
            <person name="Jetten M.S.M."/>
            <person name="Mascher T."/>
            <person name="Medema M.H."/>
            <person name="Devos D.P."/>
            <person name="Kaster A.-K."/>
            <person name="Ovreas L."/>
            <person name="Rohde M."/>
            <person name="Galperin M.Y."/>
            <person name="Jogler C."/>
        </authorList>
    </citation>
    <scope>NUCLEOTIDE SEQUENCE [LARGE SCALE GENOMIC DNA]</scope>
    <source>
        <strain evidence="2 3">Pla163</strain>
    </source>
</reference>
<evidence type="ECO:0000313" key="3">
    <source>
        <dbReference type="Proteomes" id="UP000319342"/>
    </source>
</evidence>
<dbReference type="Pfam" id="PF08241">
    <property type="entry name" value="Methyltransf_11"/>
    <property type="match status" value="1"/>
</dbReference>
<protein>
    <recommendedName>
        <fullName evidence="1">Methyltransferase type 11 domain-containing protein</fullName>
    </recommendedName>
</protein>
<dbReference type="GO" id="GO:0008757">
    <property type="term" value="F:S-adenosylmethionine-dependent methyltransferase activity"/>
    <property type="evidence" value="ECO:0007669"/>
    <property type="project" value="InterPro"/>
</dbReference>
<accession>A0A518D3E8</accession>
<evidence type="ECO:0000259" key="1">
    <source>
        <dbReference type="Pfam" id="PF08241"/>
    </source>
</evidence>